<accession>A0ABQ1I1Z1</accession>
<dbReference type="Pfam" id="PF00583">
    <property type="entry name" value="Acetyltransf_1"/>
    <property type="match status" value="1"/>
</dbReference>
<dbReference type="PROSITE" id="PS51186">
    <property type="entry name" value="GNAT"/>
    <property type="match status" value="1"/>
</dbReference>
<dbReference type="RefSeq" id="WP_055734132.1">
    <property type="nucleotide sequence ID" value="NZ_BMDY01000012.1"/>
</dbReference>
<keyword evidence="2" id="KW-0012">Acyltransferase</keyword>
<feature type="domain" description="N-acetyltransferase" evidence="3">
    <location>
        <begin position="1"/>
        <end position="142"/>
    </location>
</feature>
<organism evidence="4 5">
    <name type="scientific">Agarivorans gilvus</name>
    <dbReference type="NCBI Taxonomy" id="680279"/>
    <lineage>
        <taxon>Bacteria</taxon>
        <taxon>Pseudomonadati</taxon>
        <taxon>Pseudomonadota</taxon>
        <taxon>Gammaproteobacteria</taxon>
        <taxon>Alteromonadales</taxon>
        <taxon>Alteromonadaceae</taxon>
        <taxon>Agarivorans</taxon>
    </lineage>
</organism>
<dbReference type="SUPFAM" id="SSF55729">
    <property type="entry name" value="Acyl-CoA N-acyltransferases (Nat)"/>
    <property type="match status" value="1"/>
</dbReference>
<protein>
    <submittedName>
        <fullName evidence="4">N-acetyltransferase</fullName>
    </submittedName>
</protein>
<dbReference type="EMBL" id="BMDY01000012">
    <property type="protein sequence ID" value="GGB08323.1"/>
    <property type="molecule type" value="Genomic_DNA"/>
</dbReference>
<dbReference type="Gene3D" id="3.40.630.30">
    <property type="match status" value="1"/>
</dbReference>
<reference evidence="5" key="1">
    <citation type="journal article" date="2019" name="Int. J. Syst. Evol. Microbiol.">
        <title>The Global Catalogue of Microorganisms (GCM) 10K type strain sequencing project: providing services to taxonomists for standard genome sequencing and annotation.</title>
        <authorList>
            <consortium name="The Broad Institute Genomics Platform"/>
            <consortium name="The Broad Institute Genome Sequencing Center for Infectious Disease"/>
            <person name="Wu L."/>
            <person name="Ma J."/>
        </authorList>
    </citation>
    <scope>NUCLEOTIDE SEQUENCE [LARGE SCALE GENOMIC DNA]</scope>
    <source>
        <strain evidence="5">CGMCC 1.10131</strain>
    </source>
</reference>
<dbReference type="InterPro" id="IPR016181">
    <property type="entry name" value="Acyl_CoA_acyltransferase"/>
</dbReference>
<evidence type="ECO:0000259" key="3">
    <source>
        <dbReference type="PROSITE" id="PS51186"/>
    </source>
</evidence>
<dbReference type="PANTHER" id="PTHR43877:SF2">
    <property type="entry name" value="AMINOALKYLPHOSPHONATE N-ACETYLTRANSFERASE-RELATED"/>
    <property type="match status" value="1"/>
</dbReference>
<evidence type="ECO:0000313" key="5">
    <source>
        <dbReference type="Proteomes" id="UP000651977"/>
    </source>
</evidence>
<keyword evidence="5" id="KW-1185">Reference proteome</keyword>
<evidence type="ECO:0000256" key="1">
    <source>
        <dbReference type="ARBA" id="ARBA00022679"/>
    </source>
</evidence>
<sequence length="142" mass="16128">MHIRPIQEQDASEVAQLAKQLGYNPSAQAVLPNIHAILENPAHQAFVYVDQEDQIIGWVHVFIALRLGSLPFAEISGMVVDQASQQQGIGRALVKQCRHWANSRGVGEIRVRCDSTREQANQFYQHIGFKQRKTQRVFVREL</sequence>
<evidence type="ECO:0000313" key="4">
    <source>
        <dbReference type="EMBL" id="GGB08323.1"/>
    </source>
</evidence>
<dbReference type="InterPro" id="IPR050832">
    <property type="entry name" value="Bact_Acetyltransf"/>
</dbReference>
<dbReference type="InterPro" id="IPR000182">
    <property type="entry name" value="GNAT_dom"/>
</dbReference>
<proteinExistence type="predicted"/>
<gene>
    <name evidence="4" type="ORF">GCM10007414_22200</name>
</gene>
<name>A0ABQ1I1Z1_9ALTE</name>
<dbReference type="CDD" id="cd04301">
    <property type="entry name" value="NAT_SF"/>
    <property type="match status" value="1"/>
</dbReference>
<dbReference type="Proteomes" id="UP000651977">
    <property type="component" value="Unassembled WGS sequence"/>
</dbReference>
<evidence type="ECO:0000256" key="2">
    <source>
        <dbReference type="ARBA" id="ARBA00023315"/>
    </source>
</evidence>
<keyword evidence="1" id="KW-0808">Transferase</keyword>
<comment type="caution">
    <text evidence="4">The sequence shown here is derived from an EMBL/GenBank/DDBJ whole genome shotgun (WGS) entry which is preliminary data.</text>
</comment>
<dbReference type="PANTHER" id="PTHR43877">
    <property type="entry name" value="AMINOALKYLPHOSPHONATE N-ACETYLTRANSFERASE-RELATED-RELATED"/>
    <property type="match status" value="1"/>
</dbReference>